<sequence>MYLFMSTKTRCIFVHKFANNFSISHVHLSN</sequence>
<proteinExistence type="predicted"/>
<dbReference type="AlphaFoldDB" id="A0A0E9QEF1"/>
<dbReference type="EMBL" id="GBXM01093705">
    <property type="protein sequence ID" value="JAH14872.1"/>
    <property type="molecule type" value="Transcribed_RNA"/>
</dbReference>
<protein>
    <submittedName>
        <fullName evidence="1">Uncharacterized protein</fullName>
    </submittedName>
</protein>
<accession>A0A0E9QEF1</accession>
<reference evidence="1" key="1">
    <citation type="submission" date="2014-11" db="EMBL/GenBank/DDBJ databases">
        <authorList>
            <person name="Amaro Gonzalez C."/>
        </authorList>
    </citation>
    <scope>NUCLEOTIDE SEQUENCE</scope>
</reference>
<organism evidence="1">
    <name type="scientific">Anguilla anguilla</name>
    <name type="common">European freshwater eel</name>
    <name type="synonym">Muraena anguilla</name>
    <dbReference type="NCBI Taxonomy" id="7936"/>
    <lineage>
        <taxon>Eukaryota</taxon>
        <taxon>Metazoa</taxon>
        <taxon>Chordata</taxon>
        <taxon>Craniata</taxon>
        <taxon>Vertebrata</taxon>
        <taxon>Euteleostomi</taxon>
        <taxon>Actinopterygii</taxon>
        <taxon>Neopterygii</taxon>
        <taxon>Teleostei</taxon>
        <taxon>Anguilliformes</taxon>
        <taxon>Anguillidae</taxon>
        <taxon>Anguilla</taxon>
    </lineage>
</organism>
<reference evidence="1" key="2">
    <citation type="journal article" date="2015" name="Fish Shellfish Immunol.">
        <title>Early steps in the European eel (Anguilla anguilla)-Vibrio vulnificus interaction in the gills: Role of the RtxA13 toxin.</title>
        <authorList>
            <person name="Callol A."/>
            <person name="Pajuelo D."/>
            <person name="Ebbesson L."/>
            <person name="Teles M."/>
            <person name="MacKenzie S."/>
            <person name="Amaro C."/>
        </authorList>
    </citation>
    <scope>NUCLEOTIDE SEQUENCE</scope>
</reference>
<name>A0A0E9QEF1_ANGAN</name>
<evidence type="ECO:0000313" key="1">
    <source>
        <dbReference type="EMBL" id="JAH14872.1"/>
    </source>
</evidence>